<reference evidence="1 2" key="1">
    <citation type="submission" date="2015-03" db="EMBL/GenBank/DDBJ databases">
        <authorList>
            <consortium name="Pathogen Informatics"/>
        </authorList>
    </citation>
    <scope>NUCLEOTIDE SEQUENCE [LARGE SCALE GENOMIC DNA]</scope>
    <source>
        <strain evidence="1 2">G09801536</strain>
    </source>
</reference>
<sequence length="37" mass="3934">MLLALAVSTTMAPRMASIDVDAGPHQCIPVRRAITEP</sequence>
<protein>
    <submittedName>
        <fullName evidence="1">Uncharacterized protein</fullName>
    </submittedName>
</protein>
<organism evidence="1 2">
    <name type="scientific">Mycobacterium tuberculosis</name>
    <dbReference type="NCBI Taxonomy" id="1773"/>
    <lineage>
        <taxon>Bacteria</taxon>
        <taxon>Bacillati</taxon>
        <taxon>Actinomycetota</taxon>
        <taxon>Actinomycetes</taxon>
        <taxon>Mycobacteriales</taxon>
        <taxon>Mycobacteriaceae</taxon>
        <taxon>Mycobacterium</taxon>
        <taxon>Mycobacterium tuberculosis complex</taxon>
    </lineage>
</organism>
<proteinExistence type="predicted"/>
<dbReference type="EMBL" id="CSAD01000372">
    <property type="protein sequence ID" value="COV86350.1"/>
    <property type="molecule type" value="Genomic_DNA"/>
</dbReference>
<evidence type="ECO:0000313" key="1">
    <source>
        <dbReference type="EMBL" id="COV86350.1"/>
    </source>
</evidence>
<evidence type="ECO:0000313" key="2">
    <source>
        <dbReference type="Proteomes" id="UP000045842"/>
    </source>
</evidence>
<dbReference type="Proteomes" id="UP000045842">
    <property type="component" value="Unassembled WGS sequence"/>
</dbReference>
<accession>A0A655FIR3</accession>
<dbReference type="AlphaFoldDB" id="A0A655FIR3"/>
<gene>
    <name evidence="1" type="ORF">ERS007679_02599</name>
</gene>
<name>A0A655FIR3_MYCTX</name>